<name>A0A226DYP4_FOLCA</name>
<comment type="subcellular location">
    <subcellularLocation>
        <location evidence="1">Cell membrane</location>
        <topology evidence="1">Multi-pass membrane protein</topology>
    </subcellularLocation>
</comment>
<reference evidence="9 10" key="1">
    <citation type="submission" date="2015-12" db="EMBL/GenBank/DDBJ databases">
        <title>The genome of Folsomia candida.</title>
        <authorList>
            <person name="Faddeeva A."/>
            <person name="Derks M.F."/>
            <person name="Anvar Y."/>
            <person name="Smit S."/>
            <person name="Van Straalen N."/>
            <person name="Roelofs D."/>
        </authorList>
    </citation>
    <scope>NUCLEOTIDE SEQUENCE [LARGE SCALE GENOMIC DNA]</scope>
    <source>
        <strain evidence="9 10">VU population</strain>
        <tissue evidence="9">Whole body</tissue>
    </source>
</reference>
<evidence type="ECO:0000256" key="6">
    <source>
        <dbReference type="ARBA" id="ARBA00023170"/>
    </source>
</evidence>
<accession>A0A226DYP4</accession>
<evidence type="ECO:0000256" key="5">
    <source>
        <dbReference type="ARBA" id="ARBA00023136"/>
    </source>
</evidence>
<evidence type="ECO:0000256" key="2">
    <source>
        <dbReference type="ARBA" id="ARBA00022475"/>
    </source>
</evidence>
<comment type="caution">
    <text evidence="9">The sequence shown here is derived from an EMBL/GenBank/DDBJ whole genome shotgun (WGS) entry which is preliminary data.</text>
</comment>
<dbReference type="PANTHER" id="PTHR42643:SF24">
    <property type="entry name" value="IONOTROPIC RECEPTOR 60A"/>
    <property type="match status" value="1"/>
</dbReference>
<keyword evidence="10" id="KW-1185">Reference proteome</keyword>
<protein>
    <submittedName>
        <fullName evidence="9">Uncharacterized protein</fullName>
    </submittedName>
</protein>
<keyword evidence="4 8" id="KW-1133">Transmembrane helix</keyword>
<keyword evidence="7" id="KW-0325">Glycoprotein</keyword>
<dbReference type="EMBL" id="LNIX01000010">
    <property type="protein sequence ID" value="OXA49811.1"/>
    <property type="molecule type" value="Genomic_DNA"/>
</dbReference>
<evidence type="ECO:0000313" key="9">
    <source>
        <dbReference type="EMBL" id="OXA49811.1"/>
    </source>
</evidence>
<keyword evidence="3 8" id="KW-0812">Transmembrane</keyword>
<dbReference type="InterPro" id="IPR052192">
    <property type="entry name" value="Insect_Ionotropic_Sensory_Rcpt"/>
</dbReference>
<evidence type="ECO:0000313" key="10">
    <source>
        <dbReference type="Proteomes" id="UP000198287"/>
    </source>
</evidence>
<proteinExistence type="predicted"/>
<dbReference type="PANTHER" id="PTHR42643">
    <property type="entry name" value="IONOTROPIC RECEPTOR 20A-RELATED"/>
    <property type="match status" value="1"/>
</dbReference>
<evidence type="ECO:0000256" key="4">
    <source>
        <dbReference type="ARBA" id="ARBA00022989"/>
    </source>
</evidence>
<keyword evidence="6" id="KW-0675">Receptor</keyword>
<evidence type="ECO:0000256" key="1">
    <source>
        <dbReference type="ARBA" id="ARBA00004651"/>
    </source>
</evidence>
<gene>
    <name evidence="9" type="ORF">Fcan01_16000</name>
</gene>
<keyword evidence="5 8" id="KW-0472">Membrane</keyword>
<keyword evidence="2" id="KW-1003">Cell membrane</keyword>
<organism evidence="9 10">
    <name type="scientific">Folsomia candida</name>
    <name type="common">Springtail</name>
    <dbReference type="NCBI Taxonomy" id="158441"/>
    <lineage>
        <taxon>Eukaryota</taxon>
        <taxon>Metazoa</taxon>
        <taxon>Ecdysozoa</taxon>
        <taxon>Arthropoda</taxon>
        <taxon>Hexapoda</taxon>
        <taxon>Collembola</taxon>
        <taxon>Entomobryomorpha</taxon>
        <taxon>Isotomoidea</taxon>
        <taxon>Isotomidae</taxon>
        <taxon>Proisotominae</taxon>
        <taxon>Folsomia</taxon>
    </lineage>
</organism>
<dbReference type="GO" id="GO:0005886">
    <property type="term" value="C:plasma membrane"/>
    <property type="evidence" value="ECO:0007669"/>
    <property type="project" value="UniProtKB-SubCell"/>
</dbReference>
<feature type="transmembrane region" description="Helical" evidence="8">
    <location>
        <begin position="504"/>
        <end position="525"/>
    </location>
</feature>
<sequence>MKILYSLITVVQPSYVFVHVNSFEDWKYYYAYYNTVPGISKLFLFSLTNHQPQIFVGSITSSEFILTQSMDTIDHVDSMWDALNKENLHGSIACGPDLQRFQEIQLRPIAEWFCVSQVLGDKHNFTYAEARNLKRTWDKVLIIGDMRFDLFLTEGAVHSLRQESYPILELDFEELQFTVVTKFPSKINSIFGVFTPFDGATWALILFSCLTMTLILQFDGNGVAPRFAFLHTMGDFCLLNSILFGQSIADEILRAISNKKVAVPILTVWFFGCYLLMDNLYQGTIYSDLTVMYPPKVPKSLEALAMSNMSVFTTTWLGFPPLDINCFITSGLIPMLRQHSNISGWLDDLQKRIIFIHPNIVDASLAEKMSNSKPVVTHFNESFSTTDTFAILDRPSELGLLTASLQMLGKRLVVENKLGNILNFNTFVEGRRNFFIPIFHQGLYKLRQSGIFSRWEILRGMKEKLRFMRQYEESVYKRYLVKLNSNFQEPSIFHESGDGDAVGALFYVIGLCAVLVGVGVVALGWECRDELELLFKVIGRIGHDAVHKFGQ</sequence>
<evidence type="ECO:0000256" key="7">
    <source>
        <dbReference type="ARBA" id="ARBA00023180"/>
    </source>
</evidence>
<evidence type="ECO:0000256" key="8">
    <source>
        <dbReference type="SAM" id="Phobius"/>
    </source>
</evidence>
<dbReference type="Proteomes" id="UP000198287">
    <property type="component" value="Unassembled WGS sequence"/>
</dbReference>
<dbReference type="AlphaFoldDB" id="A0A226DYP4"/>
<evidence type="ECO:0000256" key="3">
    <source>
        <dbReference type="ARBA" id="ARBA00022692"/>
    </source>
</evidence>